<evidence type="ECO:0000256" key="14">
    <source>
        <dbReference type="ARBA" id="ARBA00075548"/>
    </source>
</evidence>
<feature type="domain" description="Fibronectin type-III" evidence="17">
    <location>
        <begin position="418"/>
        <end position="524"/>
    </location>
</feature>
<dbReference type="GO" id="GO:0005886">
    <property type="term" value="C:plasma membrane"/>
    <property type="evidence" value="ECO:0007669"/>
    <property type="project" value="TreeGrafter"/>
</dbReference>
<feature type="transmembrane region" description="Helical" evidence="16">
    <location>
        <begin position="534"/>
        <end position="556"/>
    </location>
</feature>
<organism evidence="18 19">
    <name type="scientific">Bos mutus</name>
    <name type="common">wild yak</name>
    <dbReference type="NCBI Taxonomy" id="72004"/>
    <lineage>
        <taxon>Eukaryota</taxon>
        <taxon>Metazoa</taxon>
        <taxon>Chordata</taxon>
        <taxon>Craniata</taxon>
        <taxon>Vertebrata</taxon>
        <taxon>Euteleostomi</taxon>
        <taxon>Mammalia</taxon>
        <taxon>Eutheria</taxon>
        <taxon>Laurasiatheria</taxon>
        <taxon>Artiodactyla</taxon>
        <taxon>Ruminantia</taxon>
        <taxon>Pecora</taxon>
        <taxon>Bovidae</taxon>
        <taxon>Bovinae</taxon>
        <taxon>Bos</taxon>
    </lineage>
</organism>
<evidence type="ECO:0000256" key="5">
    <source>
        <dbReference type="ARBA" id="ARBA00022737"/>
    </source>
</evidence>
<comment type="function">
    <text evidence="11">The IL20RA/IL20RB dimer is a receptor for IL19, IL20 and IL24. The IL20RA/IL10RB dimer is a receptor for IL26.</text>
</comment>
<dbReference type="InterPro" id="IPR015373">
    <property type="entry name" value="Interferon/interleukin_rcp_dom"/>
</dbReference>
<keyword evidence="5" id="KW-0677">Repeat</keyword>
<evidence type="ECO:0000256" key="3">
    <source>
        <dbReference type="ARBA" id="ARBA00022692"/>
    </source>
</evidence>
<feature type="region of interest" description="Disordered" evidence="15">
    <location>
        <begin position="744"/>
        <end position="765"/>
    </location>
</feature>
<dbReference type="GO" id="GO:0004896">
    <property type="term" value="F:cytokine receptor activity"/>
    <property type="evidence" value="ECO:0007669"/>
    <property type="project" value="TreeGrafter"/>
</dbReference>
<evidence type="ECO:0000256" key="1">
    <source>
        <dbReference type="ARBA" id="ARBA00004479"/>
    </source>
</evidence>
<evidence type="ECO:0000256" key="8">
    <source>
        <dbReference type="ARBA" id="ARBA00023157"/>
    </source>
</evidence>
<sequence length="833" mass="93533">MEMLQTIHVYIRTENQFYVGAVSDPILRRPLQESTTVNYSRSLNPNSKPIQTQSKTLSYNNKWHYLKSLLQAPPPRAPSQLELGAQPEPWPRVRRGDHAPSARGPRGSPTLTAASGAHVRPRTLSEGGGQRSPGTRPPGPAVPAAGGRADGTGRRAEQEELRSAREAREPGEETPLPRLLINKQNPTTNSKILRKGGIFFEGGIAKWIGVRSFAAYGQPDLKVIDSLTRSLWTVALLSAESICSYQKAPMLQLQFSKKAEANEIEQVAVPCITMSSPIIDKEEAVLKHNSKWAKRSSFLSTNPQFLSAPFSVPCVSGDLPKPTNVAFISINMKNILQWNPPEGLQGMEVSYTVQYFIYGQKKWLNKSECRNISRTYCDLSAETSDYEHQYYAKVKAMWGTNCSKWAETGRFYPFLETQIGPPEVALTTDEKSISIVLTAPKKWKKHPEESSISMQQIYSNLKYNVSIYNTKSNRTWSQCVTNHTLVFSWLEPGTLYCVLVESFVPGPPRLTHPSERQCVSTLEDQTTALEVKIILWYVLPISVTVFIFSVMGYSMYRYIHVGKEKHPANLVLIYGNEFDKRFFVPTEKIVINFITLNILEDSKTSSKDISVMEKSSEASDLNEPIEDQEPHWEDVGAEHLGYVSHAVDIVCDFEKSSKGTSLTQQEPPSRTTPMDKTVIEYECDVRSSDISVGPRGQEFNLQEEVSLQGKIFEQQAPLADLGPQTLLCSYTPQLRDLDHLRQGHVDTEEGPEEEPSTTLVDWDPQTGKLCIPSLPSFQHDPEGCGHPESEGLGEEGLLSRLYQDQAPDKAPEENEAYLMQFMEEWGLYVQMED</sequence>
<dbReference type="FunFam" id="2.60.40.10:FF:000926">
    <property type="entry name" value="Interleukin 20 receptor subunit alpha"/>
    <property type="match status" value="1"/>
</dbReference>
<dbReference type="Gene3D" id="2.60.40.10">
    <property type="entry name" value="Immunoglobulins"/>
    <property type="match status" value="2"/>
</dbReference>
<keyword evidence="6 16" id="KW-1133">Transmembrane helix</keyword>
<dbReference type="AlphaFoldDB" id="A0A6B0RFU3"/>
<name>A0A6B0RFU3_9CETA</name>
<dbReference type="InterPro" id="IPR013783">
    <property type="entry name" value="Ig-like_fold"/>
</dbReference>
<keyword evidence="4" id="KW-0732">Signal</keyword>
<evidence type="ECO:0000313" key="18">
    <source>
        <dbReference type="EMBL" id="MXQ87527.1"/>
    </source>
</evidence>
<keyword evidence="7 16" id="KW-0472">Membrane</keyword>
<evidence type="ECO:0000256" key="10">
    <source>
        <dbReference type="ARBA" id="ARBA00023180"/>
    </source>
</evidence>
<dbReference type="PROSITE" id="PS50853">
    <property type="entry name" value="FN3"/>
    <property type="match status" value="1"/>
</dbReference>
<keyword evidence="19" id="KW-1185">Reference proteome</keyword>
<evidence type="ECO:0000259" key="17">
    <source>
        <dbReference type="PROSITE" id="PS50853"/>
    </source>
</evidence>
<dbReference type="Pfam" id="PF01108">
    <property type="entry name" value="Tissue_fac"/>
    <property type="match status" value="1"/>
</dbReference>
<evidence type="ECO:0000256" key="4">
    <source>
        <dbReference type="ARBA" id="ARBA00022729"/>
    </source>
</evidence>
<keyword evidence="3 16" id="KW-0812">Transmembrane</keyword>
<evidence type="ECO:0000313" key="19">
    <source>
        <dbReference type="Proteomes" id="UP000322234"/>
    </source>
</evidence>
<evidence type="ECO:0000256" key="16">
    <source>
        <dbReference type="SAM" id="Phobius"/>
    </source>
</evidence>
<gene>
    <name evidence="18" type="ORF">E5288_WYG000142</name>
</gene>
<comment type="subcellular location">
    <subcellularLocation>
        <location evidence="1">Membrane</location>
        <topology evidence="1">Single-pass type I membrane protein</topology>
    </subcellularLocation>
</comment>
<dbReference type="PANTHER" id="PTHR20859">
    <property type="entry name" value="INTERFERON/INTERLEUKIN RECEPTOR"/>
    <property type="match status" value="1"/>
</dbReference>
<evidence type="ECO:0000256" key="9">
    <source>
        <dbReference type="ARBA" id="ARBA00023170"/>
    </source>
</evidence>
<evidence type="ECO:0000256" key="13">
    <source>
        <dbReference type="ARBA" id="ARBA00067990"/>
    </source>
</evidence>
<dbReference type="EMBL" id="VBQZ03000038">
    <property type="protein sequence ID" value="MXQ87527.1"/>
    <property type="molecule type" value="Genomic_DNA"/>
</dbReference>
<evidence type="ECO:0000256" key="7">
    <source>
        <dbReference type="ARBA" id="ARBA00023136"/>
    </source>
</evidence>
<dbReference type="InterPro" id="IPR036116">
    <property type="entry name" value="FN3_sf"/>
</dbReference>
<evidence type="ECO:0000256" key="15">
    <source>
        <dbReference type="SAM" id="MobiDB-lite"/>
    </source>
</evidence>
<dbReference type="GO" id="GO:0042015">
    <property type="term" value="F:interleukin-20 binding"/>
    <property type="evidence" value="ECO:0007669"/>
    <property type="project" value="TreeGrafter"/>
</dbReference>
<dbReference type="Proteomes" id="UP000322234">
    <property type="component" value="Unassembled WGS sequence"/>
</dbReference>
<dbReference type="SUPFAM" id="SSF49265">
    <property type="entry name" value="Fibronectin type III"/>
    <property type="match status" value="2"/>
</dbReference>
<dbReference type="PANTHER" id="PTHR20859:SF86">
    <property type="entry name" value="INTERLEUKIN-20 RECEPTOR SUBUNIT ALPHA"/>
    <property type="match status" value="1"/>
</dbReference>
<feature type="compositionally biased region" description="Basic and acidic residues" evidence="15">
    <location>
        <begin position="151"/>
        <end position="171"/>
    </location>
</feature>
<dbReference type="InterPro" id="IPR003961">
    <property type="entry name" value="FN3_dom"/>
</dbReference>
<evidence type="ECO:0000256" key="12">
    <source>
        <dbReference type="ARBA" id="ARBA00065940"/>
    </source>
</evidence>
<evidence type="ECO:0000256" key="11">
    <source>
        <dbReference type="ARBA" id="ARBA00059787"/>
    </source>
</evidence>
<feature type="region of interest" description="Disordered" evidence="15">
    <location>
        <begin position="72"/>
        <end position="183"/>
    </location>
</feature>
<comment type="similarity">
    <text evidence="2">Belongs to the type II cytokine receptor family.</text>
</comment>
<dbReference type="FunFam" id="2.60.40.10:FF:000348">
    <property type="entry name" value="Interleukin 20 receptor subunit alpha"/>
    <property type="match status" value="1"/>
</dbReference>
<reference evidence="18" key="1">
    <citation type="submission" date="2019-10" db="EMBL/GenBank/DDBJ databases">
        <title>The sequence and de novo assembly of the wild yak genome.</title>
        <authorList>
            <person name="Liu Y."/>
        </authorList>
    </citation>
    <scope>NUCLEOTIDE SEQUENCE [LARGE SCALE GENOMIC DNA]</scope>
    <source>
        <strain evidence="18">WY2019</strain>
    </source>
</reference>
<keyword evidence="9" id="KW-0675">Receptor</keyword>
<protein>
    <recommendedName>
        <fullName evidence="13">Interleukin-20 receptor subunit alpha</fullName>
    </recommendedName>
    <alternativeName>
        <fullName evidence="14">IL-20R1</fullName>
    </alternativeName>
</protein>
<evidence type="ECO:0000256" key="6">
    <source>
        <dbReference type="ARBA" id="ARBA00022989"/>
    </source>
</evidence>
<dbReference type="Pfam" id="PF09294">
    <property type="entry name" value="Interfer-bind"/>
    <property type="match status" value="1"/>
</dbReference>
<dbReference type="InterPro" id="IPR050650">
    <property type="entry name" value="Type-II_Cytokine-TF_Rcpt"/>
</dbReference>
<proteinExistence type="inferred from homology"/>
<dbReference type="CDD" id="cd00063">
    <property type="entry name" value="FN3"/>
    <property type="match status" value="1"/>
</dbReference>
<evidence type="ECO:0000256" key="2">
    <source>
        <dbReference type="ARBA" id="ARBA00005399"/>
    </source>
</evidence>
<keyword evidence="10" id="KW-0325">Glycoprotein</keyword>
<comment type="caution">
    <text evidence="18">The sequence shown here is derived from an EMBL/GenBank/DDBJ whole genome shotgun (WGS) entry which is preliminary data.</text>
</comment>
<keyword evidence="8" id="KW-1015">Disulfide bond</keyword>
<accession>A0A6B0RFU3</accession>
<comment type="subunit">
    <text evidence="12">Heterodimer with IL20RB and heterodimer with IL10RB.</text>
</comment>